<feature type="transmembrane region" description="Helical" evidence="7">
    <location>
        <begin position="377"/>
        <end position="399"/>
    </location>
</feature>
<evidence type="ECO:0000256" key="5">
    <source>
        <dbReference type="ARBA" id="ARBA00023136"/>
    </source>
</evidence>
<feature type="compositionally biased region" description="Gly residues" evidence="6">
    <location>
        <begin position="100"/>
        <end position="122"/>
    </location>
</feature>
<feature type="domain" description="PspC-related ToastRack" evidence="10">
    <location>
        <begin position="529"/>
        <end position="638"/>
    </location>
</feature>
<evidence type="ECO:0000256" key="1">
    <source>
        <dbReference type="ARBA" id="ARBA00004162"/>
    </source>
</evidence>
<dbReference type="Proteomes" id="UP000294498">
    <property type="component" value="Unassembled WGS sequence"/>
</dbReference>
<accession>A0A4R8DPN3</accession>
<comment type="subcellular location">
    <subcellularLocation>
        <location evidence="1">Cell membrane</location>
        <topology evidence="1">Single-pass membrane protein</topology>
    </subcellularLocation>
</comment>
<keyword evidence="2" id="KW-1003">Cell membrane</keyword>
<feature type="transmembrane region" description="Helical" evidence="7">
    <location>
        <begin position="419"/>
        <end position="440"/>
    </location>
</feature>
<organism evidence="11 12">
    <name type="scientific">Dinghuibacter silviterrae</name>
    <dbReference type="NCBI Taxonomy" id="1539049"/>
    <lineage>
        <taxon>Bacteria</taxon>
        <taxon>Pseudomonadati</taxon>
        <taxon>Bacteroidota</taxon>
        <taxon>Chitinophagia</taxon>
        <taxon>Chitinophagales</taxon>
        <taxon>Chitinophagaceae</taxon>
        <taxon>Dinghuibacter</taxon>
    </lineage>
</organism>
<dbReference type="InterPro" id="IPR054321">
    <property type="entry name" value="PspC-rel_TM"/>
</dbReference>
<feature type="transmembrane region" description="Helical" evidence="7">
    <location>
        <begin position="174"/>
        <end position="198"/>
    </location>
</feature>
<evidence type="ECO:0000256" key="3">
    <source>
        <dbReference type="ARBA" id="ARBA00022692"/>
    </source>
</evidence>
<protein>
    <submittedName>
        <fullName evidence="11">Phage shock protein C (PspC) family protein</fullName>
    </submittedName>
</protein>
<feature type="transmembrane region" description="Helical" evidence="7">
    <location>
        <begin position="240"/>
        <end position="261"/>
    </location>
</feature>
<dbReference type="Pfam" id="PF22744">
    <property type="entry name" value="Toast-rack_PspC-Cterm"/>
    <property type="match status" value="1"/>
</dbReference>
<dbReference type="InterPro" id="IPR054319">
    <property type="entry name" value="PspC-rel_ToastRack"/>
</dbReference>
<feature type="transmembrane region" description="Helical" evidence="7">
    <location>
        <begin position="267"/>
        <end position="290"/>
    </location>
</feature>
<dbReference type="PANTHER" id="PTHR33885">
    <property type="entry name" value="PHAGE SHOCK PROTEIN C"/>
    <property type="match status" value="1"/>
</dbReference>
<feature type="region of interest" description="Disordered" evidence="6">
    <location>
        <begin position="670"/>
        <end position="751"/>
    </location>
</feature>
<keyword evidence="12" id="KW-1185">Reference proteome</keyword>
<dbReference type="InterPro" id="IPR007168">
    <property type="entry name" value="Phageshock_PspC_N"/>
</dbReference>
<dbReference type="RefSeq" id="WP_133990577.1">
    <property type="nucleotide sequence ID" value="NZ_SODV01000001.1"/>
</dbReference>
<dbReference type="Pfam" id="PF22571">
    <property type="entry name" value="LiaI-LiaF-TM_PspC"/>
    <property type="match status" value="1"/>
</dbReference>
<feature type="compositionally biased region" description="Low complexity" evidence="6">
    <location>
        <begin position="715"/>
        <end position="726"/>
    </location>
</feature>
<gene>
    <name evidence="11" type="ORF">EDB95_0687</name>
</gene>
<feature type="compositionally biased region" description="Basic and acidic residues" evidence="6">
    <location>
        <begin position="683"/>
        <end position="713"/>
    </location>
</feature>
<dbReference type="GO" id="GO:0005886">
    <property type="term" value="C:plasma membrane"/>
    <property type="evidence" value="ECO:0007669"/>
    <property type="project" value="UniProtKB-SubCell"/>
</dbReference>
<feature type="domain" description="Phage shock protein PspC N-terminal" evidence="8">
    <location>
        <begin position="144"/>
        <end position="200"/>
    </location>
</feature>
<dbReference type="AlphaFoldDB" id="A0A4R8DPN3"/>
<keyword evidence="4 7" id="KW-1133">Transmembrane helix</keyword>
<dbReference type="EMBL" id="SODV01000001">
    <property type="protein sequence ID" value="TDW99677.1"/>
    <property type="molecule type" value="Genomic_DNA"/>
</dbReference>
<evidence type="ECO:0000256" key="6">
    <source>
        <dbReference type="SAM" id="MobiDB-lite"/>
    </source>
</evidence>
<dbReference type="Pfam" id="PF04024">
    <property type="entry name" value="PspC"/>
    <property type="match status" value="2"/>
</dbReference>
<comment type="caution">
    <text evidence="11">The sequence shown here is derived from an EMBL/GenBank/DDBJ whole genome shotgun (WGS) entry which is preliminary data.</text>
</comment>
<evidence type="ECO:0000313" key="11">
    <source>
        <dbReference type="EMBL" id="TDW99677.1"/>
    </source>
</evidence>
<feature type="domain" description="PspC-related transmembrane region" evidence="9">
    <location>
        <begin position="347"/>
        <end position="477"/>
    </location>
</feature>
<evidence type="ECO:0000256" key="4">
    <source>
        <dbReference type="ARBA" id="ARBA00022989"/>
    </source>
</evidence>
<name>A0A4R8DPN3_9BACT</name>
<dbReference type="PANTHER" id="PTHR33885:SF3">
    <property type="entry name" value="PHAGE SHOCK PROTEIN C"/>
    <property type="match status" value="1"/>
</dbReference>
<evidence type="ECO:0000259" key="10">
    <source>
        <dbReference type="Pfam" id="PF22744"/>
    </source>
</evidence>
<feature type="domain" description="Phage shock protein PspC N-terminal" evidence="8">
    <location>
        <begin position="209"/>
        <end position="293"/>
    </location>
</feature>
<evidence type="ECO:0000313" key="12">
    <source>
        <dbReference type="Proteomes" id="UP000294498"/>
    </source>
</evidence>
<feature type="transmembrane region" description="Helical" evidence="7">
    <location>
        <begin position="218"/>
        <end position="233"/>
    </location>
</feature>
<proteinExistence type="predicted"/>
<keyword evidence="5 7" id="KW-0472">Membrane</keyword>
<feature type="transmembrane region" description="Helical" evidence="7">
    <location>
        <begin position="452"/>
        <end position="476"/>
    </location>
</feature>
<evidence type="ECO:0000256" key="2">
    <source>
        <dbReference type="ARBA" id="ARBA00022475"/>
    </source>
</evidence>
<evidence type="ECO:0000259" key="9">
    <source>
        <dbReference type="Pfam" id="PF22571"/>
    </source>
</evidence>
<evidence type="ECO:0000256" key="7">
    <source>
        <dbReference type="SAM" id="Phobius"/>
    </source>
</evidence>
<sequence length="762" mass="85093">MKKVININFQGRVIPIEESAFELLKQYIESLRRYFANEEGREEIINDIQDRIGELFNDYLKGGATCITDEDLGRIIDNMGRPEDFEAAENSFAEQMGANQGAGAGKTGTGAGKTGTGAGTAGMGSTEKTAGGHFTGGQYEPRGRLYRNESDKVLGGVCSGLANYLKIDPVIIRILYVIMVFGSFGAAVLVYFVLWIALPTQAMEANIRKRLFRNPEDRMIGGVCGGIAAYFNIEVWIPRLIFAAPFLLGVVGAIGRVAFWWWHWHDFSYTVFNGFGGSLLLVYIILWAVLPEARTASERLEMRGAKIDLESIRATVQQELQGIKERAVKAGGEFSERAQAMGEELKSTSRRFAKEAAPAARRTGSGVLRAIGMLFKIFFMFIAGIIAFSILASLIAVLFGSVGAYTLSDIFLQGFWAHFFFWATLVLFLGIPVVAIFYWIIRMITGRKADNYIRYVFGSLWFLGFVSAFCLAGMIVRSVRDGNAVTDQASIAQPSHNKMIVRVKNQSFGNDSWNWGVHMDGFMEAGDDNLLHIYDVRLNLGQSPDGDYHVAIRKRSRGNDPEDARSKAEQINYSFQQEDSILYLSRTFTLGQDERYRGQGVYVNLSVPVGKHIFLDESVDRLSEYKVRIWKNKWDNNNVDMDDGDYSNEDWETGVDYIMTKDGLVRADGKKITHDSDDDNNDDGDKPEATEKQEKTEKPEKPDTANPNHEYRYHPAAPQTPKAPAKSKADTAVQASISRRDTGSLPDNDNITSRFYHISCAL</sequence>
<dbReference type="OrthoDB" id="5772680at2"/>
<reference evidence="11 12" key="1">
    <citation type="submission" date="2019-03" db="EMBL/GenBank/DDBJ databases">
        <title>Genomic Encyclopedia of Type Strains, Phase IV (KMG-IV): sequencing the most valuable type-strain genomes for metagenomic binning, comparative biology and taxonomic classification.</title>
        <authorList>
            <person name="Goeker M."/>
        </authorList>
    </citation>
    <scope>NUCLEOTIDE SEQUENCE [LARGE SCALE GENOMIC DNA]</scope>
    <source>
        <strain evidence="11 12">DSM 100059</strain>
    </source>
</reference>
<evidence type="ECO:0000259" key="8">
    <source>
        <dbReference type="Pfam" id="PF04024"/>
    </source>
</evidence>
<dbReference type="InterPro" id="IPR052027">
    <property type="entry name" value="PspC"/>
</dbReference>
<keyword evidence="3 7" id="KW-0812">Transmembrane</keyword>
<feature type="region of interest" description="Disordered" evidence="6">
    <location>
        <begin position="98"/>
        <end position="143"/>
    </location>
</feature>